<feature type="compositionally biased region" description="Basic and acidic residues" evidence="2">
    <location>
        <begin position="478"/>
        <end position="491"/>
    </location>
</feature>
<dbReference type="InterPro" id="IPR001680">
    <property type="entry name" value="WD40_rpt"/>
</dbReference>
<dbReference type="PANTHER" id="PTHR22874">
    <property type="entry name" value="ACTIVATING MOLECULE IN BECN1-REGULATED AUTOPHAGY PROTEIN 1"/>
    <property type="match status" value="1"/>
</dbReference>
<feature type="region of interest" description="Disordered" evidence="2">
    <location>
        <begin position="504"/>
        <end position="523"/>
    </location>
</feature>
<evidence type="ECO:0000256" key="2">
    <source>
        <dbReference type="SAM" id="MobiDB-lite"/>
    </source>
</evidence>
<feature type="compositionally biased region" description="Low complexity" evidence="2">
    <location>
        <begin position="822"/>
        <end position="842"/>
    </location>
</feature>
<feature type="compositionally biased region" description="Low complexity" evidence="2">
    <location>
        <begin position="1581"/>
        <end position="1594"/>
    </location>
</feature>
<proteinExistence type="predicted"/>
<feature type="compositionally biased region" description="Polar residues" evidence="2">
    <location>
        <begin position="1624"/>
        <end position="1638"/>
    </location>
</feature>
<keyword evidence="1" id="KW-0853">WD repeat</keyword>
<organism evidence="3 4">
    <name type="scientific">Acanthoscelides obtectus</name>
    <name type="common">Bean weevil</name>
    <name type="synonym">Bruchus obtectus</name>
    <dbReference type="NCBI Taxonomy" id="200917"/>
    <lineage>
        <taxon>Eukaryota</taxon>
        <taxon>Metazoa</taxon>
        <taxon>Ecdysozoa</taxon>
        <taxon>Arthropoda</taxon>
        <taxon>Hexapoda</taxon>
        <taxon>Insecta</taxon>
        <taxon>Pterygota</taxon>
        <taxon>Neoptera</taxon>
        <taxon>Endopterygota</taxon>
        <taxon>Coleoptera</taxon>
        <taxon>Polyphaga</taxon>
        <taxon>Cucujiformia</taxon>
        <taxon>Chrysomeloidea</taxon>
        <taxon>Chrysomelidae</taxon>
        <taxon>Bruchinae</taxon>
        <taxon>Bruchini</taxon>
        <taxon>Acanthoscelides</taxon>
    </lineage>
</organism>
<dbReference type="GO" id="GO:0000423">
    <property type="term" value="P:mitophagy"/>
    <property type="evidence" value="ECO:0007669"/>
    <property type="project" value="TreeGrafter"/>
</dbReference>
<reference evidence="3" key="1">
    <citation type="submission" date="2022-03" db="EMBL/GenBank/DDBJ databases">
        <authorList>
            <person name="Sayadi A."/>
        </authorList>
    </citation>
    <scope>NUCLEOTIDE SEQUENCE</scope>
</reference>
<feature type="compositionally biased region" description="Basic residues" evidence="2">
    <location>
        <begin position="436"/>
        <end position="449"/>
    </location>
</feature>
<feature type="compositionally biased region" description="Polar residues" evidence="2">
    <location>
        <begin position="255"/>
        <end position="265"/>
    </location>
</feature>
<feature type="compositionally biased region" description="Polar residues" evidence="2">
    <location>
        <begin position="1180"/>
        <end position="1189"/>
    </location>
</feature>
<feature type="compositionally biased region" description="Low complexity" evidence="2">
    <location>
        <begin position="466"/>
        <end position="477"/>
    </location>
</feature>
<feature type="region of interest" description="Disordered" evidence="2">
    <location>
        <begin position="312"/>
        <end position="491"/>
    </location>
</feature>
<gene>
    <name evidence="3" type="ORF">ACAOBT_LOCUS6899</name>
</gene>
<feature type="region of interest" description="Disordered" evidence="2">
    <location>
        <begin position="1579"/>
        <end position="1610"/>
    </location>
</feature>
<feature type="region of interest" description="Disordered" evidence="2">
    <location>
        <begin position="1624"/>
        <end position="1721"/>
    </location>
</feature>
<protein>
    <recommendedName>
        <fullName evidence="5">Activating molecule in BECN1-regulated autophagy protein 1</fullName>
    </recommendedName>
</protein>
<feature type="compositionally biased region" description="Basic and acidic residues" evidence="2">
    <location>
        <begin position="1639"/>
        <end position="1651"/>
    </location>
</feature>
<feature type="region of interest" description="Disordered" evidence="2">
    <location>
        <begin position="817"/>
        <end position="865"/>
    </location>
</feature>
<accession>A0A9P0P2V3</accession>
<feature type="region of interest" description="Disordered" evidence="2">
    <location>
        <begin position="936"/>
        <end position="971"/>
    </location>
</feature>
<comment type="caution">
    <text evidence="3">The sequence shown here is derived from an EMBL/GenBank/DDBJ whole genome shotgun (WGS) entry which is preliminary data.</text>
</comment>
<evidence type="ECO:0008006" key="5">
    <source>
        <dbReference type="Google" id="ProtNLM"/>
    </source>
</evidence>
<sequence>MSKDDFDIYTHLRKDSKRAALNLINGLENRRYGYLFGCRKSKEDLDIYAEEEFIRKKDYEELRCEMPGVPRSTFLMVFSPDGSKVASTHGNHNIYITDIKSGKNIKTLVGHPRTPWCIAFHPTSDQIVASGCLGGQVRIWDLSGGSEVWTAAHQTVIASLAFHPNDRVLVIATYNEVYFWDWSQPEPFVHAATSNPKEKVRYVAFDNLGHKLITGIANSPQTRWERVRAPVPVPRQAMCSNPYRRRITQRLANPPGTSHSPSDSRFNNREGSIDLVPNIPLRERRITACYRNLVREYEQLVQRYLQLYRPPTMIDRGTDPMEPNPWFNNSGTQTSNDQTESSDGSTPGPSTVNTEVNTTIRNNPEPGPSTSAKAEGNGTEQPSTSDSTTETHTLITPSRIFNTMKKPETSFRGTQTVESRKHKADAASGEPCQEKRFKKSDKRPLKRSANRATSETAGTSTEGQNQEQRGSEVQSQEQRSREGQQEQRRDEKALRVELEQLNSPVEVSIGPESTASVSDTSEFRIRSRVEEEAMSNMSSDQALAESNNTDPEVETTHPMASEIRQSTAPLSNSQNLDGPSTSISSDSSRNPTINGVEELLLNIRRTAEEEVRNRILPIINSVPANDRPELIRLFENGREHVRKRVRQMYPVFLRRPNRRHLNIIDSSESSTSDEDNSNSDSRLSRCNLEGPSHVTSQTSVTTNSTTSISGASSSTPSVTSSSSVRNFNTELEQLVTSLLTEIERDDDRSPRSGTLPSASLITNTSTPSTPTTTPTPLLPNPFSPSSSQLGEASTASTPSNRPFSSLLFQECLRVLNSRDDTPPTSTASTISAGSTPITSSTAQDVDNRASSAEAPPATGVNTNTRTTNSTIYTSISLPRRRFFSHRISAFMPTRVDYHRLARLRRSPHISGGRARPSPFFHWQSALDEIINYAERENSEDDPPPPTTPPLHPPSHESSFSSLDPLPDPPRTDHVSNIYSNILHDIEFSLDDVLSMRASDILGINNTHMRSFSERLDSIVNQSDQILRNVANSMEMMSNAEEPSPNRSQGADPAWSTVYDNNFFMRERSESSNLDLESRNDTINLSHLFHTPISTAIATDHTYPRNPDSASAGQSEDMTPIMSLIHMTISHIQRQAQQVRQRVEVLERIDRANIEISQLQLIRQLLIELTRYVRSGDVRNRSTGGMSSVRQMMAGTRISDSSPQESTSEESPSTTTPPVVPPSSSSSSNVPTSSTEEPSTSSGQARSRASSRKTYPPSRLYRLSARPYRKHSMYQFIGRRYLNRGGAGSARQGSARTTAAGGLLPLGISHEQYLPSEGSSTRPLPAPPRPPSALPLTANTLSMTTRRLERRLVEQMRVFMSMQPQSQNTQNRRVDLGEHILMLRLHGCVLRMNRILGHNPVSNVLGNIRADPTAAVTRDGVARFGPRHNLSLLIDDISRNVEGGPGNLHFLLRCQILRVLGIGILLTELMLLVVVDNIQHTVASEISDGNNLSLDLSPTPPPLMSLLRFSTAPTTSIVSQNHARQLSRSLRLMRRTVHHAQSVLEQSYSTRVMAFMPYNRSDRRRQLLICINRCLKALRQRSASNPAEESSSSSSRTNAVDGESSSQFSDGDWYTVVNDIVNQTAAYTDDTQQPSTSSGSREHRIPPERASQDRPTPSPERPSTERPSSSDRGPPSTAMRLLRRIFRPTSPEGRPRSPDMEAGTTSNNAGEGRSGTGANGSTDWYHSFTNLMNGYSVPSQDEEVSRPNATPSSSFRDRPYRFSRLPTINLDYSDPDDDETYNNNNYATQNGNLFRNNPTSSGPGGDNAGGSSSNTRSYTVPAVQVNDVPVSEPTLVSHRVLGQRQRQSEVLHNYPIGLFRPRFLHPLYASVNPFDADLDDPQREQIYESDMVTTVTPNHRIQAWDVSNWEVPVITNTLKNVVVGECKIHNDASVDIAKDGTVLVTLLPSGGYLNVTNRLGVYSLRWETLGQCLYTTSFEQNAVSVSLSPLSRHLVVGLASRIVPSDRWIMARIFKIEQKDVPGDRLPVLRELQQNRDSRINCIRWLPTSGQGLIYATNTGQLVMMS</sequence>
<feature type="region of interest" description="Disordered" evidence="2">
    <location>
        <begin position="530"/>
        <end position="591"/>
    </location>
</feature>
<evidence type="ECO:0000313" key="4">
    <source>
        <dbReference type="Proteomes" id="UP001152888"/>
    </source>
</evidence>
<feature type="region of interest" description="Disordered" evidence="2">
    <location>
        <begin position="1313"/>
        <end position="1335"/>
    </location>
</feature>
<feature type="region of interest" description="Disordered" evidence="2">
    <location>
        <begin position="663"/>
        <end position="724"/>
    </location>
</feature>
<feature type="compositionally biased region" description="Low complexity" evidence="2">
    <location>
        <begin position="759"/>
        <end position="775"/>
    </location>
</feature>
<feature type="compositionally biased region" description="Polar residues" evidence="2">
    <location>
        <begin position="326"/>
        <end position="401"/>
    </location>
</feature>
<feature type="compositionally biased region" description="Polar residues" evidence="2">
    <location>
        <begin position="504"/>
        <end position="520"/>
    </location>
</feature>
<dbReference type="InterPro" id="IPR015943">
    <property type="entry name" value="WD40/YVTN_repeat-like_dom_sf"/>
</dbReference>
<dbReference type="EMBL" id="CAKOFQ010006734">
    <property type="protein sequence ID" value="CAH1966547.1"/>
    <property type="molecule type" value="Genomic_DNA"/>
</dbReference>
<dbReference type="GO" id="GO:0080008">
    <property type="term" value="C:Cul4-RING E3 ubiquitin ligase complex"/>
    <property type="evidence" value="ECO:0007669"/>
    <property type="project" value="TreeGrafter"/>
</dbReference>
<feature type="compositionally biased region" description="Basic and acidic residues" evidence="2">
    <location>
        <begin position="741"/>
        <end position="750"/>
    </location>
</feature>
<dbReference type="PANTHER" id="PTHR22874:SF1">
    <property type="entry name" value="ACTIVATING MOLECULE IN BECN1-REGULATED AUTOPHAGY PROTEIN 1"/>
    <property type="match status" value="1"/>
</dbReference>
<name>A0A9P0P2V3_ACAOB</name>
<feature type="repeat" description="WD" evidence="1">
    <location>
        <begin position="108"/>
        <end position="150"/>
    </location>
</feature>
<dbReference type="SUPFAM" id="SSF50978">
    <property type="entry name" value="WD40 repeat-like"/>
    <property type="match status" value="1"/>
</dbReference>
<feature type="compositionally biased region" description="Low complexity" evidence="2">
    <location>
        <begin position="1780"/>
        <end position="1791"/>
    </location>
</feature>
<feature type="region of interest" description="Disordered" evidence="2">
    <location>
        <begin position="740"/>
        <end position="801"/>
    </location>
</feature>
<dbReference type="SUPFAM" id="SSF69322">
    <property type="entry name" value="Tricorn protease domain 2"/>
    <property type="match status" value="1"/>
</dbReference>
<dbReference type="Gene3D" id="2.130.10.10">
    <property type="entry name" value="YVTN repeat-like/Quinoprotein amine dehydrogenase"/>
    <property type="match status" value="1"/>
</dbReference>
<dbReference type="Pfam" id="PF00400">
    <property type="entry name" value="WD40"/>
    <property type="match status" value="1"/>
</dbReference>
<feature type="compositionally biased region" description="Polar residues" evidence="2">
    <location>
        <begin position="535"/>
        <end position="550"/>
    </location>
</feature>
<evidence type="ECO:0000313" key="3">
    <source>
        <dbReference type="EMBL" id="CAH1966547.1"/>
    </source>
</evidence>
<feature type="compositionally biased region" description="Low complexity" evidence="2">
    <location>
        <begin position="1200"/>
        <end position="1247"/>
    </location>
</feature>
<feature type="compositionally biased region" description="Polar residues" evidence="2">
    <location>
        <begin position="450"/>
        <end position="465"/>
    </location>
</feature>
<feature type="compositionally biased region" description="Pro residues" evidence="2">
    <location>
        <begin position="1323"/>
        <end position="1332"/>
    </location>
</feature>
<feature type="compositionally biased region" description="Pro residues" evidence="2">
    <location>
        <begin position="943"/>
        <end position="952"/>
    </location>
</feature>
<dbReference type="PROSITE" id="PS50082">
    <property type="entry name" value="WD_REPEATS_2"/>
    <property type="match status" value="1"/>
</dbReference>
<keyword evidence="4" id="KW-1185">Reference proteome</keyword>
<feature type="compositionally biased region" description="Low complexity" evidence="2">
    <location>
        <begin position="692"/>
        <end position="723"/>
    </location>
</feature>
<feature type="region of interest" description="Disordered" evidence="2">
    <location>
        <begin position="1177"/>
        <end position="1265"/>
    </location>
</feature>
<dbReference type="GO" id="GO:0000045">
    <property type="term" value="P:autophagosome assembly"/>
    <property type="evidence" value="ECO:0007669"/>
    <property type="project" value="TreeGrafter"/>
</dbReference>
<dbReference type="SMART" id="SM00320">
    <property type="entry name" value="WD40"/>
    <property type="match status" value="4"/>
</dbReference>
<dbReference type="Proteomes" id="UP001152888">
    <property type="component" value="Unassembled WGS sequence"/>
</dbReference>
<feature type="compositionally biased region" description="Low complexity" evidence="2">
    <location>
        <begin position="955"/>
        <end position="964"/>
    </location>
</feature>
<feature type="region of interest" description="Disordered" evidence="2">
    <location>
        <begin position="1735"/>
        <end position="1816"/>
    </location>
</feature>
<dbReference type="OrthoDB" id="6363363at2759"/>
<feature type="region of interest" description="Disordered" evidence="2">
    <location>
        <begin position="250"/>
        <end position="272"/>
    </location>
</feature>
<evidence type="ECO:0000256" key="1">
    <source>
        <dbReference type="PROSITE-ProRule" id="PRU00221"/>
    </source>
</evidence>
<dbReference type="GO" id="GO:1990756">
    <property type="term" value="F:ubiquitin-like ligase-substrate adaptor activity"/>
    <property type="evidence" value="ECO:0007669"/>
    <property type="project" value="TreeGrafter"/>
</dbReference>
<dbReference type="InterPro" id="IPR052596">
    <property type="entry name" value="AMBRA1_autophagy"/>
</dbReference>
<feature type="compositionally biased region" description="Polar residues" evidence="2">
    <location>
        <begin position="563"/>
        <end position="579"/>
    </location>
</feature>
<feature type="compositionally biased region" description="Polar residues" evidence="2">
    <location>
        <begin position="788"/>
        <end position="801"/>
    </location>
</feature>
<dbReference type="InterPro" id="IPR036322">
    <property type="entry name" value="WD40_repeat_dom_sf"/>
</dbReference>